<proteinExistence type="predicted"/>
<dbReference type="InterPro" id="IPR036866">
    <property type="entry name" value="RibonucZ/Hydroxyglut_hydro"/>
</dbReference>
<reference evidence="3" key="1">
    <citation type="submission" date="2023-01" db="EMBL/GenBank/DDBJ databases">
        <authorList>
            <person name="Van Ghelder C."/>
            <person name="Rancurel C."/>
        </authorList>
    </citation>
    <scope>NUCLEOTIDE SEQUENCE</scope>
    <source>
        <strain evidence="3">CNCM I-4278</strain>
    </source>
</reference>
<dbReference type="Gene3D" id="3.60.15.10">
    <property type="entry name" value="Ribonuclease Z/Hydroxyacylglutathione hydrolase-like"/>
    <property type="match status" value="1"/>
</dbReference>
<comment type="caution">
    <text evidence="3">The sequence shown here is derived from an EMBL/GenBank/DDBJ whole genome shotgun (WGS) entry which is preliminary data.</text>
</comment>
<dbReference type="SUPFAM" id="SSF56281">
    <property type="entry name" value="Metallo-hydrolase/oxidoreductase"/>
    <property type="match status" value="1"/>
</dbReference>
<evidence type="ECO:0000256" key="1">
    <source>
        <dbReference type="SAM" id="MobiDB-lite"/>
    </source>
</evidence>
<protein>
    <recommendedName>
        <fullName evidence="5">Metallo-beta-lactamase domain-containing protein</fullName>
    </recommendedName>
</protein>
<feature type="region of interest" description="Disordered" evidence="1">
    <location>
        <begin position="290"/>
        <end position="309"/>
    </location>
</feature>
<evidence type="ECO:0000313" key="3">
    <source>
        <dbReference type="EMBL" id="CAI6331702.1"/>
    </source>
</evidence>
<evidence type="ECO:0000256" key="2">
    <source>
        <dbReference type="SAM" id="SignalP"/>
    </source>
</evidence>
<dbReference type="Proteomes" id="UP001152607">
    <property type="component" value="Unassembled WGS sequence"/>
</dbReference>
<accession>A0A9W4XHC4</accession>
<feature type="chain" id="PRO_5040815319" description="Metallo-beta-lactamase domain-containing protein" evidence="2">
    <location>
        <begin position="25"/>
        <end position="562"/>
    </location>
</feature>
<dbReference type="AlphaFoldDB" id="A0A9W4XHC4"/>
<feature type="signal peptide" evidence="2">
    <location>
        <begin position="1"/>
        <end position="24"/>
    </location>
</feature>
<dbReference type="EMBL" id="CAOQHR010000003">
    <property type="protein sequence ID" value="CAI6331702.1"/>
    <property type="molecule type" value="Genomic_DNA"/>
</dbReference>
<keyword evidence="2" id="KW-0732">Signal</keyword>
<evidence type="ECO:0000313" key="4">
    <source>
        <dbReference type="Proteomes" id="UP001152607"/>
    </source>
</evidence>
<keyword evidence="4" id="KW-1185">Reference proteome</keyword>
<gene>
    <name evidence="3" type="ORF">PDIGIT_LOCUS4730</name>
</gene>
<sequence>MASLATALSFVLMLLAATVDFAHACSSCRYARRNDSTASQLINAAIDSLGGHEALSNLKGVTYQINDVFRVRSVMQNYHLFETDRYIVSSGFQNISFSFREQGFSQRIDRNLVSSDYFTFIRPEVSPRDFSMVAKSGSDGFVCFTKGNNNVFFPKNQTYGYVDAIMTEYLLLQAQKLSPKLLLEVEKHDPTATTVEYRESTLPAVRDEQLNLTVVFDPKTNLPMLIRAFEDHPILGRTNNDLQLYNYTQVKGLQFPRTQKIIYGDEAILEDTIVSQVYVNPAFEQGFFDGLAPDETETTPSPPKADPRYGHAEMTEYWSNTLWAGEYTSSLEFLNVSHPADDLPGAHHLAFLNNTNFYQLVLEFEESVIVFEAPPHQSELVIQWVEENIKKPISHLWVSHHHHDHNLDVAKFAAIGASVIVPEMAAPYWSKIPDIQLLTFTEDKPFIYSDSKMQARFLWRPNTPHSADWTYAIVTTACPDADTSMLAFTADAYSTNFESDTNLANSWLLQAIGDGMSKDTIVVPAHGWPTSFSEVYERLGSPYPDFNSTSFVSGGNICLNAA</sequence>
<evidence type="ECO:0008006" key="5">
    <source>
        <dbReference type="Google" id="ProtNLM"/>
    </source>
</evidence>
<dbReference type="OrthoDB" id="3481168at2759"/>
<organism evidence="3 4">
    <name type="scientific">Periconia digitata</name>
    <dbReference type="NCBI Taxonomy" id="1303443"/>
    <lineage>
        <taxon>Eukaryota</taxon>
        <taxon>Fungi</taxon>
        <taxon>Dikarya</taxon>
        <taxon>Ascomycota</taxon>
        <taxon>Pezizomycotina</taxon>
        <taxon>Dothideomycetes</taxon>
        <taxon>Pleosporomycetidae</taxon>
        <taxon>Pleosporales</taxon>
        <taxon>Massarineae</taxon>
        <taxon>Periconiaceae</taxon>
        <taxon>Periconia</taxon>
    </lineage>
</organism>
<name>A0A9W4XHC4_9PLEO</name>